<protein>
    <submittedName>
        <fullName evidence="1">Uncharacterized protein</fullName>
    </submittedName>
</protein>
<evidence type="ECO:0000313" key="1">
    <source>
        <dbReference type="EMBL" id="MDW4572798.1"/>
    </source>
</evidence>
<proteinExistence type="predicted"/>
<accession>A0ABU4H0E7</accession>
<reference evidence="1 2" key="1">
    <citation type="submission" date="2023-11" db="EMBL/GenBank/DDBJ databases">
        <title>Draft genome sequence of Microbacterium arthrosphaerae JCM 30492.</title>
        <authorList>
            <person name="Zhang G."/>
            <person name="Ding Y."/>
        </authorList>
    </citation>
    <scope>NUCLEOTIDE SEQUENCE [LARGE SCALE GENOMIC DNA]</scope>
    <source>
        <strain evidence="1 2">JCM 30492</strain>
    </source>
</reference>
<name>A0ABU4H0E7_9MICO</name>
<dbReference type="RefSeq" id="WP_318353309.1">
    <property type="nucleotide sequence ID" value="NZ_JAWQEV010000002.1"/>
</dbReference>
<evidence type="ECO:0000313" key="2">
    <source>
        <dbReference type="Proteomes" id="UP001283109"/>
    </source>
</evidence>
<organism evidence="1 2">
    <name type="scientific">Microbacterium arthrosphaerae</name>
    <dbReference type="NCBI Taxonomy" id="792652"/>
    <lineage>
        <taxon>Bacteria</taxon>
        <taxon>Bacillati</taxon>
        <taxon>Actinomycetota</taxon>
        <taxon>Actinomycetes</taxon>
        <taxon>Micrococcales</taxon>
        <taxon>Microbacteriaceae</taxon>
        <taxon>Microbacterium</taxon>
    </lineage>
</organism>
<dbReference type="EMBL" id="JAWQEV010000002">
    <property type="protein sequence ID" value="MDW4572798.1"/>
    <property type="molecule type" value="Genomic_DNA"/>
</dbReference>
<gene>
    <name evidence="1" type="ORF">R8Z58_08430</name>
</gene>
<keyword evidence="2" id="KW-1185">Reference proteome</keyword>
<comment type="caution">
    <text evidence="1">The sequence shown here is derived from an EMBL/GenBank/DDBJ whole genome shotgun (WGS) entry which is preliminary data.</text>
</comment>
<sequence>MIQDHDELPLIPALAAGTRLRLTPAAPSLWRVLDARGLVVGHLQEIANAAGVRFRARRFHAATHAFRDLGDFWNIDDAIDCLRFTR</sequence>
<dbReference type="Proteomes" id="UP001283109">
    <property type="component" value="Unassembled WGS sequence"/>
</dbReference>